<dbReference type="Proteomes" id="UP000186513">
    <property type="component" value="Unassembled WGS sequence"/>
</dbReference>
<feature type="transmembrane region" description="Helical" evidence="1">
    <location>
        <begin position="145"/>
        <end position="170"/>
    </location>
</feature>
<organism evidence="2 3">
    <name type="scientific">Chitinimonas taiwanensis DSM 18899</name>
    <dbReference type="NCBI Taxonomy" id="1121279"/>
    <lineage>
        <taxon>Bacteria</taxon>
        <taxon>Pseudomonadati</taxon>
        <taxon>Pseudomonadota</taxon>
        <taxon>Betaproteobacteria</taxon>
        <taxon>Neisseriales</taxon>
        <taxon>Chitinibacteraceae</taxon>
        <taxon>Chitinimonas</taxon>
    </lineage>
</organism>
<proteinExistence type="predicted"/>
<keyword evidence="1" id="KW-1133">Transmembrane helix</keyword>
<feature type="transmembrane region" description="Helical" evidence="1">
    <location>
        <begin position="114"/>
        <end position="133"/>
    </location>
</feature>
<dbReference type="EMBL" id="FPKR01000014">
    <property type="protein sequence ID" value="SFZ78976.1"/>
    <property type="molecule type" value="Genomic_DNA"/>
</dbReference>
<feature type="transmembrane region" description="Helical" evidence="1">
    <location>
        <begin position="30"/>
        <end position="49"/>
    </location>
</feature>
<dbReference type="AlphaFoldDB" id="A0A1K2HQ89"/>
<reference evidence="2 3" key="1">
    <citation type="submission" date="2016-11" db="EMBL/GenBank/DDBJ databases">
        <authorList>
            <person name="Jaros S."/>
            <person name="Januszkiewicz K."/>
            <person name="Wedrychowicz H."/>
        </authorList>
    </citation>
    <scope>NUCLEOTIDE SEQUENCE [LARGE SCALE GENOMIC DNA]</scope>
    <source>
        <strain evidence="2 3">DSM 18899</strain>
    </source>
</reference>
<name>A0A1K2HQ89_9NEIS</name>
<evidence type="ECO:0000256" key="1">
    <source>
        <dbReference type="SAM" id="Phobius"/>
    </source>
</evidence>
<protein>
    <recommendedName>
        <fullName evidence="4">Yip1 domain-containing protein</fullName>
    </recommendedName>
</protein>
<gene>
    <name evidence="2" type="ORF">SAMN02745887_03294</name>
</gene>
<sequence length="199" mass="21403">MPPIILDAIDVARFRVKALSHYAYEWWQPVLLLTALAGLPILIALLGGGVATRQLLPAVLTWVQVLLFTLFSGWWLKRYPGERPAGSLFPLVVLASCAQLSSLLLVLVPGVLQLPAFMLLLFYQFAVLVNALAKTNGVPAKHMVNGLFVFVLFVLVLCVFLSILLAMLGVEPAKLAEVLLGVPAQGTPSAAPATVPSPR</sequence>
<keyword evidence="3" id="KW-1185">Reference proteome</keyword>
<accession>A0A1K2HQ89</accession>
<dbReference type="RefSeq" id="WP_072429779.1">
    <property type="nucleotide sequence ID" value="NZ_FPKR01000014.1"/>
</dbReference>
<dbReference type="STRING" id="1121279.SAMN02745887_03294"/>
<feature type="transmembrane region" description="Helical" evidence="1">
    <location>
        <begin position="55"/>
        <end position="76"/>
    </location>
</feature>
<evidence type="ECO:0000313" key="2">
    <source>
        <dbReference type="EMBL" id="SFZ78976.1"/>
    </source>
</evidence>
<dbReference type="OrthoDB" id="9135846at2"/>
<keyword evidence="1" id="KW-0812">Transmembrane</keyword>
<evidence type="ECO:0000313" key="3">
    <source>
        <dbReference type="Proteomes" id="UP000186513"/>
    </source>
</evidence>
<evidence type="ECO:0008006" key="4">
    <source>
        <dbReference type="Google" id="ProtNLM"/>
    </source>
</evidence>
<keyword evidence="1" id="KW-0472">Membrane</keyword>